<dbReference type="SUPFAM" id="SSF51735">
    <property type="entry name" value="NAD(P)-binding Rossmann-fold domains"/>
    <property type="match status" value="1"/>
</dbReference>
<dbReference type="PANTHER" id="PTHR15020:SF50">
    <property type="entry name" value="UPF0659 PROTEIN YMR090W"/>
    <property type="match status" value="1"/>
</dbReference>
<comment type="caution">
    <text evidence="2">The sequence shown here is derived from an EMBL/GenBank/DDBJ whole genome shotgun (WGS) entry which is preliminary data.</text>
</comment>
<sequence length="251" mass="27558">MFPKGTAVREYMMDMYLNVDMNLARSICVLGGDTMLGRQVIAVARRCGFHVKTQVQDPNFEHSANAIEVVLCDLNDQRCLTHVVSDCMAVINCYGPTMRTCAAGPATEAAKLTRSLLPKLHRKGARRYIVVSHSGVVLPGDRPRPLGSLATRVAGSLGLCSRLADKQNEAAVLMQCDLDWTIVRCAKLKPLRTVGACIADRHALRGGFVSTETLARFLVHQIDCTSYLRSGVFVNSRNSNSHVSEYLRIHG</sequence>
<dbReference type="InterPro" id="IPR016040">
    <property type="entry name" value="NAD(P)-bd_dom"/>
</dbReference>
<gene>
    <name evidence="2" type="ORF">GCM10023156_33000</name>
</gene>
<dbReference type="Gene3D" id="3.40.50.720">
    <property type="entry name" value="NAD(P)-binding Rossmann-like Domain"/>
    <property type="match status" value="1"/>
</dbReference>
<proteinExistence type="predicted"/>
<dbReference type="Proteomes" id="UP001500840">
    <property type="component" value="Unassembled WGS sequence"/>
</dbReference>
<dbReference type="PANTHER" id="PTHR15020">
    <property type="entry name" value="FLAVIN REDUCTASE-RELATED"/>
    <property type="match status" value="1"/>
</dbReference>
<dbReference type="EMBL" id="BAABGA010000039">
    <property type="protein sequence ID" value="GAA4456931.1"/>
    <property type="molecule type" value="Genomic_DNA"/>
</dbReference>
<organism evidence="2 3">
    <name type="scientific">Novipirellula rosea</name>
    <dbReference type="NCBI Taxonomy" id="1031540"/>
    <lineage>
        <taxon>Bacteria</taxon>
        <taxon>Pseudomonadati</taxon>
        <taxon>Planctomycetota</taxon>
        <taxon>Planctomycetia</taxon>
        <taxon>Pirellulales</taxon>
        <taxon>Pirellulaceae</taxon>
        <taxon>Novipirellula</taxon>
    </lineage>
</organism>
<dbReference type="InterPro" id="IPR036291">
    <property type="entry name" value="NAD(P)-bd_dom_sf"/>
</dbReference>
<feature type="domain" description="NAD(P)-binding" evidence="1">
    <location>
        <begin position="35"/>
        <end position="223"/>
    </location>
</feature>
<evidence type="ECO:0000313" key="2">
    <source>
        <dbReference type="EMBL" id="GAA4456931.1"/>
    </source>
</evidence>
<evidence type="ECO:0000259" key="1">
    <source>
        <dbReference type="Pfam" id="PF13460"/>
    </source>
</evidence>
<reference evidence="3" key="1">
    <citation type="journal article" date="2019" name="Int. J. Syst. Evol. Microbiol.">
        <title>The Global Catalogue of Microorganisms (GCM) 10K type strain sequencing project: providing services to taxonomists for standard genome sequencing and annotation.</title>
        <authorList>
            <consortium name="The Broad Institute Genomics Platform"/>
            <consortium name="The Broad Institute Genome Sequencing Center for Infectious Disease"/>
            <person name="Wu L."/>
            <person name="Ma J."/>
        </authorList>
    </citation>
    <scope>NUCLEOTIDE SEQUENCE [LARGE SCALE GENOMIC DNA]</scope>
    <source>
        <strain evidence="3">JCM 17759</strain>
    </source>
</reference>
<keyword evidence="3" id="KW-1185">Reference proteome</keyword>
<dbReference type="Pfam" id="PF13460">
    <property type="entry name" value="NAD_binding_10"/>
    <property type="match status" value="1"/>
</dbReference>
<protein>
    <submittedName>
        <fullName evidence="2">SDR family oxidoreductase</fullName>
    </submittedName>
</protein>
<accession>A0ABP8MZ59</accession>
<name>A0ABP8MZ59_9BACT</name>
<evidence type="ECO:0000313" key="3">
    <source>
        <dbReference type="Proteomes" id="UP001500840"/>
    </source>
</evidence>